<dbReference type="PANTHER" id="PTHR37610">
    <property type="entry name" value="CCHC-TYPE DOMAIN-CONTAINING PROTEIN"/>
    <property type="match status" value="1"/>
</dbReference>
<evidence type="ECO:0008006" key="2">
    <source>
        <dbReference type="Google" id="ProtNLM"/>
    </source>
</evidence>
<sequence length="248" mass="27870">MPTNEEVPFAQTSGTPAAQSQNLELVHHNHPLYIHPSDTQGTYRKEVYDVSLHEVWDRCNAIVLAWIMNTVSPSLISSMIYASNAYKVWEDLKERFDKVNASRACYLHKEIVTLVQGISLVSVYFSRLRELWDEYETLDPPPSCRCPESRQHAEHYQVQKLYQFLYGLNESYENAKNQVLIIRPLPNINQAYAMIFNVESQRKTGGGNASGVGAEIGEPATLLSNRRASGVSRSQTTPAVMAPIAVLG</sequence>
<gene>
    <name evidence="1" type="primary">LOC107825283</name>
</gene>
<organism evidence="1">
    <name type="scientific">Nicotiana tabacum</name>
    <name type="common">Common tobacco</name>
    <dbReference type="NCBI Taxonomy" id="4097"/>
    <lineage>
        <taxon>Eukaryota</taxon>
        <taxon>Viridiplantae</taxon>
        <taxon>Streptophyta</taxon>
        <taxon>Embryophyta</taxon>
        <taxon>Tracheophyta</taxon>
        <taxon>Spermatophyta</taxon>
        <taxon>Magnoliopsida</taxon>
        <taxon>eudicotyledons</taxon>
        <taxon>Gunneridae</taxon>
        <taxon>Pentapetalae</taxon>
        <taxon>asterids</taxon>
        <taxon>lamiids</taxon>
        <taxon>Solanales</taxon>
        <taxon>Solanaceae</taxon>
        <taxon>Nicotianoideae</taxon>
        <taxon>Nicotianeae</taxon>
        <taxon>Nicotiana</taxon>
    </lineage>
</organism>
<dbReference type="PaxDb" id="4097-A0A1S4D2E5"/>
<dbReference type="PANTHER" id="PTHR37610:SF85">
    <property type="entry name" value="REVERSE TRANSCRIPTASE DOMAIN-CONTAINING PROTEIN"/>
    <property type="match status" value="1"/>
</dbReference>
<dbReference type="RefSeq" id="XP_016507605.1">
    <property type="nucleotide sequence ID" value="XM_016652119.1"/>
</dbReference>
<protein>
    <recommendedName>
        <fullName evidence="2">Retrotransposon gag domain-containing protein</fullName>
    </recommendedName>
</protein>
<proteinExistence type="predicted"/>
<accession>A0A1S4D2E5</accession>
<dbReference type="OrthoDB" id="1304467at2759"/>
<dbReference type="KEGG" id="nta:107825283"/>
<evidence type="ECO:0000313" key="1">
    <source>
        <dbReference type="RefSeq" id="XP_016507605.1"/>
    </source>
</evidence>
<reference evidence="1" key="1">
    <citation type="submission" date="2025-08" db="UniProtKB">
        <authorList>
            <consortium name="RefSeq"/>
        </authorList>
    </citation>
    <scope>IDENTIFICATION</scope>
</reference>
<dbReference type="AlphaFoldDB" id="A0A1S4D2E5"/>
<dbReference type="OMA" id="QAYAMIF"/>
<name>A0A1S4D2E5_TOBAC</name>